<dbReference type="CDD" id="cd07043">
    <property type="entry name" value="STAS_anti-anti-sigma_factors"/>
    <property type="match status" value="1"/>
</dbReference>
<dbReference type="SUPFAM" id="SSF52091">
    <property type="entry name" value="SpoIIaa-like"/>
    <property type="match status" value="1"/>
</dbReference>
<dbReference type="InterPro" id="IPR002645">
    <property type="entry name" value="STAS_dom"/>
</dbReference>
<reference evidence="2 3" key="1">
    <citation type="submission" date="2020-07" db="EMBL/GenBank/DDBJ databases">
        <title>Sequencing the genomes of 1000 actinobacteria strains.</title>
        <authorList>
            <person name="Klenk H.-P."/>
        </authorList>
    </citation>
    <scope>NUCLEOTIDE SEQUENCE [LARGE SCALE GENOMIC DNA]</scope>
    <source>
        <strain evidence="2 3">DSM 23819</strain>
    </source>
</reference>
<dbReference type="PANTHER" id="PTHR35849:SF2">
    <property type="entry name" value="BLR2341 PROTEIN"/>
    <property type="match status" value="1"/>
</dbReference>
<dbReference type="RefSeq" id="WP_179503511.1">
    <property type="nucleotide sequence ID" value="NZ_JACCAA010000001.1"/>
</dbReference>
<dbReference type="Gene3D" id="3.30.750.24">
    <property type="entry name" value="STAS domain"/>
    <property type="match status" value="1"/>
</dbReference>
<proteinExistence type="predicted"/>
<dbReference type="PANTHER" id="PTHR35849">
    <property type="entry name" value="BLR2341 PROTEIN"/>
    <property type="match status" value="1"/>
</dbReference>
<protein>
    <submittedName>
        <fullName evidence="2">Anti-anti-sigma factor</fullName>
    </submittedName>
</protein>
<dbReference type="AlphaFoldDB" id="A0A7Y9UUD7"/>
<dbReference type="InterPro" id="IPR058548">
    <property type="entry name" value="MlaB-like_STAS"/>
</dbReference>
<sequence length="103" mass="11484">MDITTDGPALVLAGQFDVRSTMEVRAAIYQHLHECLDEEIFVDLTDVDAVDVTALKVLAVATRSAERDGRHLRLRGCGPAVRRMLHVSHLRRLVAVEREKIPA</sequence>
<dbReference type="PROSITE" id="PS50801">
    <property type="entry name" value="STAS"/>
    <property type="match status" value="1"/>
</dbReference>
<name>A0A7Y9UUD7_9ACTN</name>
<dbReference type="InterPro" id="IPR052746">
    <property type="entry name" value="MlaB_ABC_Transporter"/>
</dbReference>
<evidence type="ECO:0000259" key="1">
    <source>
        <dbReference type="PROSITE" id="PS50801"/>
    </source>
</evidence>
<feature type="domain" description="STAS" evidence="1">
    <location>
        <begin position="1"/>
        <end position="103"/>
    </location>
</feature>
<organism evidence="2 3">
    <name type="scientific">Nocardioides daedukensis</name>
    <dbReference type="NCBI Taxonomy" id="634462"/>
    <lineage>
        <taxon>Bacteria</taxon>
        <taxon>Bacillati</taxon>
        <taxon>Actinomycetota</taxon>
        <taxon>Actinomycetes</taxon>
        <taxon>Propionibacteriales</taxon>
        <taxon>Nocardioidaceae</taxon>
        <taxon>Nocardioides</taxon>
    </lineage>
</organism>
<gene>
    <name evidence="2" type="ORF">BJ980_003522</name>
</gene>
<dbReference type="Proteomes" id="UP000540656">
    <property type="component" value="Unassembled WGS sequence"/>
</dbReference>
<dbReference type="Pfam" id="PF13466">
    <property type="entry name" value="STAS_2"/>
    <property type="match status" value="1"/>
</dbReference>
<comment type="caution">
    <text evidence="2">The sequence shown here is derived from an EMBL/GenBank/DDBJ whole genome shotgun (WGS) entry which is preliminary data.</text>
</comment>
<keyword evidence="3" id="KW-1185">Reference proteome</keyword>
<evidence type="ECO:0000313" key="3">
    <source>
        <dbReference type="Proteomes" id="UP000540656"/>
    </source>
</evidence>
<accession>A0A7Y9UUD7</accession>
<evidence type="ECO:0000313" key="2">
    <source>
        <dbReference type="EMBL" id="NYG60599.1"/>
    </source>
</evidence>
<dbReference type="EMBL" id="JACCAA010000001">
    <property type="protein sequence ID" value="NYG60599.1"/>
    <property type="molecule type" value="Genomic_DNA"/>
</dbReference>
<dbReference type="InterPro" id="IPR036513">
    <property type="entry name" value="STAS_dom_sf"/>
</dbReference>